<gene>
    <name evidence="7" type="ORF">GE061_016390</name>
</gene>
<dbReference type="InterPro" id="IPR040079">
    <property type="entry name" value="Glutathione_S-Trfase"/>
</dbReference>
<feature type="domain" description="GST C-terminal" evidence="6">
    <location>
        <begin position="531"/>
        <end position="652"/>
    </location>
</feature>
<dbReference type="SFLD" id="SFLDG01205">
    <property type="entry name" value="AMPS.1"/>
    <property type="match status" value="3"/>
</dbReference>
<evidence type="ECO:0000256" key="2">
    <source>
        <dbReference type="ARBA" id="ARBA00022679"/>
    </source>
</evidence>
<dbReference type="PANTHER" id="PTHR11571:SF224">
    <property type="entry name" value="HEMATOPOIETIC PROSTAGLANDIN D SYNTHASE"/>
    <property type="match status" value="1"/>
</dbReference>
<dbReference type="SUPFAM" id="SSF52833">
    <property type="entry name" value="Thioredoxin-like"/>
    <property type="match status" value="3"/>
</dbReference>
<dbReference type="InterPro" id="IPR036282">
    <property type="entry name" value="Glutathione-S-Trfase_C_sf"/>
</dbReference>
<dbReference type="AlphaFoldDB" id="A0A8S9XI44"/>
<evidence type="ECO:0000256" key="3">
    <source>
        <dbReference type="ARBA" id="ARBA00038317"/>
    </source>
</evidence>
<dbReference type="InterPro" id="IPR004045">
    <property type="entry name" value="Glutathione_S-Trfase_N"/>
</dbReference>
<dbReference type="EC" id="2.5.1.18" evidence="1"/>
<comment type="catalytic activity">
    <reaction evidence="4">
        <text>RX + glutathione = an S-substituted glutathione + a halide anion + H(+)</text>
        <dbReference type="Rhea" id="RHEA:16437"/>
        <dbReference type="ChEBI" id="CHEBI:15378"/>
        <dbReference type="ChEBI" id="CHEBI:16042"/>
        <dbReference type="ChEBI" id="CHEBI:17792"/>
        <dbReference type="ChEBI" id="CHEBI:57925"/>
        <dbReference type="ChEBI" id="CHEBI:90779"/>
        <dbReference type="EC" id="2.5.1.18"/>
    </reaction>
</comment>
<evidence type="ECO:0000259" key="6">
    <source>
        <dbReference type="PROSITE" id="PS50405"/>
    </source>
</evidence>
<dbReference type="InterPro" id="IPR004046">
    <property type="entry name" value="GST_C"/>
</dbReference>
<dbReference type="SFLD" id="SFLDG00363">
    <property type="entry name" value="AMPS_(cytGST):_Alpha-__Mu-__Pi"/>
    <property type="match status" value="3"/>
</dbReference>
<keyword evidence="2" id="KW-0808">Transferase</keyword>
<feature type="domain" description="GST C-terminal" evidence="6">
    <location>
        <begin position="122"/>
        <end position="250"/>
    </location>
</feature>
<evidence type="ECO:0000313" key="8">
    <source>
        <dbReference type="Proteomes" id="UP000466442"/>
    </source>
</evidence>
<dbReference type="EMBL" id="WIXP02000007">
    <property type="protein sequence ID" value="KAF6207941.1"/>
    <property type="molecule type" value="Genomic_DNA"/>
</dbReference>
<dbReference type="Proteomes" id="UP000466442">
    <property type="component" value="Unassembled WGS sequence"/>
</dbReference>
<feature type="domain" description="GST N-terminal" evidence="5">
    <location>
        <begin position="238"/>
        <end position="321"/>
    </location>
</feature>
<feature type="domain" description="GST N-terminal" evidence="5">
    <location>
        <begin position="446"/>
        <end position="529"/>
    </location>
</feature>
<evidence type="ECO:0000313" key="7">
    <source>
        <dbReference type="EMBL" id="KAF6207941.1"/>
    </source>
</evidence>
<feature type="domain" description="GST N-terminal" evidence="5">
    <location>
        <begin position="37"/>
        <end position="120"/>
    </location>
</feature>
<accession>A0A8S9XI44</accession>
<dbReference type="FunFam" id="1.20.1050.10:FF:000030">
    <property type="entry name" value="Glutathione S-transferase S1"/>
    <property type="match status" value="3"/>
</dbReference>
<dbReference type="SFLD" id="SFLDS00019">
    <property type="entry name" value="Glutathione_Transferase_(cytos"/>
    <property type="match status" value="3"/>
</dbReference>
<dbReference type="Pfam" id="PF14497">
    <property type="entry name" value="GST_C_3"/>
    <property type="match status" value="3"/>
</dbReference>
<dbReference type="CDD" id="cd03039">
    <property type="entry name" value="GST_N_Sigma_like"/>
    <property type="match status" value="3"/>
</dbReference>
<evidence type="ECO:0000256" key="4">
    <source>
        <dbReference type="ARBA" id="ARBA00047960"/>
    </source>
</evidence>
<organism evidence="7 8">
    <name type="scientific">Apolygus lucorum</name>
    <name type="common">Small green plant bug</name>
    <name type="synonym">Lygocoris lucorum</name>
    <dbReference type="NCBI Taxonomy" id="248454"/>
    <lineage>
        <taxon>Eukaryota</taxon>
        <taxon>Metazoa</taxon>
        <taxon>Ecdysozoa</taxon>
        <taxon>Arthropoda</taxon>
        <taxon>Hexapoda</taxon>
        <taxon>Insecta</taxon>
        <taxon>Pterygota</taxon>
        <taxon>Neoptera</taxon>
        <taxon>Paraneoptera</taxon>
        <taxon>Hemiptera</taxon>
        <taxon>Heteroptera</taxon>
        <taxon>Panheteroptera</taxon>
        <taxon>Cimicomorpha</taxon>
        <taxon>Miridae</taxon>
        <taxon>Mirini</taxon>
        <taxon>Apolygus</taxon>
    </lineage>
</organism>
<reference evidence="7" key="1">
    <citation type="journal article" date="2021" name="Mol. Ecol. Resour.">
        <title>Apolygus lucorum genome provides insights into omnivorousness and mesophyll feeding.</title>
        <authorList>
            <person name="Liu Y."/>
            <person name="Liu H."/>
            <person name="Wang H."/>
            <person name="Huang T."/>
            <person name="Liu B."/>
            <person name="Yang B."/>
            <person name="Yin L."/>
            <person name="Li B."/>
            <person name="Zhang Y."/>
            <person name="Zhang S."/>
            <person name="Jiang F."/>
            <person name="Zhang X."/>
            <person name="Ren Y."/>
            <person name="Wang B."/>
            <person name="Wang S."/>
            <person name="Lu Y."/>
            <person name="Wu K."/>
            <person name="Fan W."/>
            <person name="Wang G."/>
        </authorList>
    </citation>
    <scope>NUCLEOTIDE SEQUENCE</scope>
    <source>
        <strain evidence="7">12Hb</strain>
    </source>
</reference>
<protein>
    <recommendedName>
        <fullName evidence="1">glutathione transferase</fullName>
        <ecNumber evidence="1">2.5.1.18</ecNumber>
    </recommendedName>
</protein>
<dbReference type="GO" id="GO:0004364">
    <property type="term" value="F:glutathione transferase activity"/>
    <property type="evidence" value="ECO:0007669"/>
    <property type="project" value="UniProtKB-EC"/>
</dbReference>
<dbReference type="InterPro" id="IPR010987">
    <property type="entry name" value="Glutathione-S-Trfase_C-like"/>
</dbReference>
<dbReference type="InterPro" id="IPR036249">
    <property type="entry name" value="Thioredoxin-like_sf"/>
</dbReference>
<evidence type="ECO:0000259" key="5">
    <source>
        <dbReference type="PROSITE" id="PS50404"/>
    </source>
</evidence>
<name>A0A8S9XI44_APOLU</name>
<dbReference type="SUPFAM" id="SSF47616">
    <property type="entry name" value="GST C-terminal domain-like"/>
    <property type="match status" value="3"/>
</dbReference>
<dbReference type="InterPro" id="IPR050213">
    <property type="entry name" value="GST_superfamily"/>
</dbReference>
<proteinExistence type="inferred from homology"/>
<dbReference type="Gene3D" id="1.20.1050.10">
    <property type="match status" value="3"/>
</dbReference>
<evidence type="ECO:0000256" key="1">
    <source>
        <dbReference type="ARBA" id="ARBA00012452"/>
    </source>
</evidence>
<dbReference type="Gene3D" id="3.40.30.10">
    <property type="entry name" value="Glutaredoxin"/>
    <property type="match status" value="3"/>
</dbReference>
<sequence length="652" mass="74481">MLKYKLLYFNARLFGEAIRCILSNDGAGWERVLTRMPTYKLIYFDARGLGEAIRCILSYMEADWEEERIAPPFANPSIWKEMKQDVKYGTLPILEVDGKQKVYQSAAICRYLASEAGLLGSNAWENLQIDSIVDTFKDLLAVIKGMIRTQDETAKAALRETIKAESLPYYLNLYEETMEENNGYLANGKLSWADFYVVGYLESAEIILGAEIFDKYPNLGALKEKLYNIPNLAPTRMPAYKLIYFDARGLGEAIRCILSYMEADWEEERIARPFENPSIWKEMKQDVKYGKLPILEVDGKQKVYQSAAICRYLASEAGLLGSNIWENLQIDSIVDTFKDLVIVIQGMIRTQDETAKAALRETIKAESLPYYLNLYEETMEENNGYLANGKLSWADFYVVGYLESAEIILGAEIFDKYPNLGALKEKLYNIPNVKKWIDKRPKTLMPTYKLIYFDARGLGEAIRCILSYMGADWEEERIASPFANPSLWKEMKQNVKYGKLPILEVDGKQKMYQSAAICRYLASEAGLLGSNAWENLQIDSIVDTFKDLVIVIQGIVRTQDETAKAALRETVRAESLPYYLNLYEETMEENNGYLANGKLSWADFYVVGFLESAEVVFGGGIFDKYPNLGALKEKLYNIPNVKKWIDKRPKTF</sequence>
<keyword evidence="8" id="KW-1185">Reference proteome</keyword>
<comment type="caution">
    <text evidence="7">The sequence shown here is derived from an EMBL/GenBank/DDBJ whole genome shotgun (WGS) entry which is preliminary data.</text>
</comment>
<dbReference type="PROSITE" id="PS50404">
    <property type="entry name" value="GST_NTER"/>
    <property type="match status" value="3"/>
</dbReference>
<feature type="domain" description="GST C-terminal" evidence="6">
    <location>
        <begin position="323"/>
        <end position="445"/>
    </location>
</feature>
<dbReference type="PROSITE" id="PS50405">
    <property type="entry name" value="GST_CTER"/>
    <property type="match status" value="3"/>
</dbReference>
<dbReference type="PANTHER" id="PTHR11571">
    <property type="entry name" value="GLUTATHIONE S-TRANSFERASE"/>
    <property type="match status" value="1"/>
</dbReference>
<dbReference type="Pfam" id="PF02798">
    <property type="entry name" value="GST_N"/>
    <property type="match status" value="3"/>
</dbReference>
<dbReference type="CDD" id="cd03192">
    <property type="entry name" value="GST_C_Sigma_like"/>
    <property type="match status" value="3"/>
</dbReference>
<dbReference type="OrthoDB" id="6583670at2759"/>
<dbReference type="GO" id="GO:0006749">
    <property type="term" value="P:glutathione metabolic process"/>
    <property type="evidence" value="ECO:0007669"/>
    <property type="project" value="TreeGrafter"/>
</dbReference>
<comment type="similarity">
    <text evidence="3">Belongs to the GST superfamily. Sigma family.</text>
</comment>